<dbReference type="GeneID" id="96006950"/>
<accession>A0AB34KMK2</accession>
<evidence type="ECO:0000313" key="2">
    <source>
        <dbReference type="Proteomes" id="UP000803884"/>
    </source>
</evidence>
<dbReference type="PANTHER" id="PTHR34144">
    <property type="entry name" value="CHROMOSOME 8, WHOLE GENOME SHOTGUN SEQUENCE"/>
    <property type="match status" value="1"/>
</dbReference>
<proteinExistence type="predicted"/>
<dbReference type="EMBL" id="JAAQHG020000015">
    <property type="protein sequence ID" value="KAL1586269.1"/>
    <property type="molecule type" value="Genomic_DNA"/>
</dbReference>
<comment type="caution">
    <text evidence="1">The sequence shown here is derived from an EMBL/GenBank/DDBJ whole genome shotgun (WGS) entry which is preliminary data.</text>
</comment>
<dbReference type="Proteomes" id="UP000803884">
    <property type="component" value="Unassembled WGS sequence"/>
</dbReference>
<reference evidence="1 2" key="1">
    <citation type="journal article" date="2020" name="Microbiol. Resour. Announc.">
        <title>Draft Genome Sequence of a Cladosporium Species Isolated from the Mesophotic Ascidian Didemnum maculosum.</title>
        <authorList>
            <person name="Gioti A."/>
            <person name="Siaperas R."/>
            <person name="Nikolaivits E."/>
            <person name="Le Goff G."/>
            <person name="Ouazzani J."/>
            <person name="Kotoulas G."/>
            <person name="Topakas E."/>
        </authorList>
    </citation>
    <scope>NUCLEOTIDE SEQUENCE [LARGE SCALE GENOMIC DNA]</scope>
    <source>
        <strain evidence="1 2">TM138-S3</strain>
    </source>
</reference>
<evidence type="ECO:0000313" key="1">
    <source>
        <dbReference type="EMBL" id="KAL1586269.1"/>
    </source>
</evidence>
<name>A0AB34KMK2_9PEZI</name>
<protein>
    <submittedName>
        <fullName evidence="1">Uncharacterized protein</fullName>
    </submittedName>
</protein>
<keyword evidence="2" id="KW-1185">Reference proteome</keyword>
<organism evidence="1 2">
    <name type="scientific">Cladosporium halotolerans</name>
    <dbReference type="NCBI Taxonomy" id="1052096"/>
    <lineage>
        <taxon>Eukaryota</taxon>
        <taxon>Fungi</taxon>
        <taxon>Dikarya</taxon>
        <taxon>Ascomycota</taxon>
        <taxon>Pezizomycotina</taxon>
        <taxon>Dothideomycetes</taxon>
        <taxon>Dothideomycetidae</taxon>
        <taxon>Cladosporiales</taxon>
        <taxon>Cladosporiaceae</taxon>
        <taxon>Cladosporium</taxon>
    </lineage>
</organism>
<dbReference type="Pfam" id="PF11735">
    <property type="entry name" value="CAP59_mtransfer"/>
    <property type="match status" value="1"/>
</dbReference>
<dbReference type="RefSeq" id="XP_069229374.1">
    <property type="nucleotide sequence ID" value="XM_069374112.1"/>
</dbReference>
<dbReference type="InterPro" id="IPR021047">
    <property type="entry name" value="Mannosyltransferase_CMT1"/>
</dbReference>
<gene>
    <name evidence="1" type="ORF">WHR41_05507</name>
</gene>
<dbReference type="PANTHER" id="PTHR34144:SF7">
    <property type="entry name" value="EXPORT PROTEIN (CAP59), PUTATIVE (AFU_ORTHOLOGUE AFUA_7G05020)-RELATED"/>
    <property type="match status" value="1"/>
</dbReference>
<sequence>MWVTRGISGDLVYPFRTPGGYTPISDSEDWVTDAFSTESKGNCERWLQGRPFPVYSGWGGMAAFDASLFTSQHLRFRSSTTSGWSGGSSTGALGPWGRLVSSEGYLASDCPGASECEYIARDIWNLRDGKARIVLAPQARTAYNLDDWLVMAEAVPPTRHVESDLDDDDLIDWSGVNVPDTVVCIASRDKDGTSLDAWSEDNHRVRLDPVWRPGNNSVAKIDDHEGHK</sequence>
<dbReference type="AlphaFoldDB" id="A0AB34KMK2"/>